<dbReference type="AlphaFoldDB" id="A0A1G5QUG1"/>
<keyword evidence="3" id="KW-1185">Reference proteome</keyword>
<evidence type="ECO:0000256" key="1">
    <source>
        <dbReference type="SAM" id="Phobius"/>
    </source>
</evidence>
<feature type="transmembrane region" description="Helical" evidence="1">
    <location>
        <begin position="72"/>
        <end position="90"/>
    </location>
</feature>
<organism evidence="2 3">
    <name type="scientific">Epibacterium ulvae</name>
    <dbReference type="NCBI Taxonomy" id="1156985"/>
    <lineage>
        <taxon>Bacteria</taxon>
        <taxon>Pseudomonadati</taxon>
        <taxon>Pseudomonadota</taxon>
        <taxon>Alphaproteobacteria</taxon>
        <taxon>Rhodobacterales</taxon>
        <taxon>Roseobacteraceae</taxon>
        <taxon>Epibacterium</taxon>
    </lineage>
</organism>
<accession>A0A1G5QUG1</accession>
<dbReference type="Pfam" id="PF10067">
    <property type="entry name" value="DUF2306"/>
    <property type="match status" value="1"/>
</dbReference>
<dbReference type="OrthoDB" id="9815686at2"/>
<reference evidence="2 3" key="1">
    <citation type="submission" date="2016-10" db="EMBL/GenBank/DDBJ databases">
        <authorList>
            <person name="de Groot N.N."/>
        </authorList>
    </citation>
    <scope>NUCLEOTIDE SEQUENCE [LARGE SCALE GENOMIC DNA]</scope>
    <source>
        <strain evidence="2 3">U95</strain>
    </source>
</reference>
<keyword evidence="1" id="KW-1133">Transmembrane helix</keyword>
<dbReference type="Proteomes" id="UP000198767">
    <property type="component" value="Unassembled WGS sequence"/>
</dbReference>
<gene>
    <name evidence="2" type="ORF">SAMN04488118_10624</name>
</gene>
<evidence type="ECO:0000313" key="3">
    <source>
        <dbReference type="Proteomes" id="UP000198767"/>
    </source>
</evidence>
<dbReference type="RefSeq" id="WP_090218819.1">
    <property type="nucleotide sequence ID" value="NZ_FMWG01000006.1"/>
</dbReference>
<feature type="transmembrane region" description="Helical" evidence="1">
    <location>
        <begin position="12"/>
        <end position="33"/>
    </location>
</feature>
<proteinExistence type="predicted"/>
<dbReference type="STRING" id="1156985.SAMN04488118_10624"/>
<keyword evidence="1" id="KW-0472">Membrane</keyword>
<keyword evidence="1" id="KW-0812">Transmembrane</keyword>
<feature type="transmembrane region" description="Helical" evidence="1">
    <location>
        <begin position="102"/>
        <end position="123"/>
    </location>
</feature>
<evidence type="ECO:0000313" key="2">
    <source>
        <dbReference type="EMBL" id="SCZ65382.1"/>
    </source>
</evidence>
<dbReference type="InterPro" id="IPR018750">
    <property type="entry name" value="DUF2306_membrane"/>
</dbReference>
<feature type="transmembrane region" description="Helical" evidence="1">
    <location>
        <begin position="45"/>
        <end position="66"/>
    </location>
</feature>
<name>A0A1G5QUG1_9RHOB</name>
<sequence length="131" mass="14045">MMHPLFDAAAPIPLHALAAMAATLLGAVQLLLPKGGFLHIVMGRLWVAGMAVVAVSSFFILEIRLLGPFSPIHGLSLFTLVVLAYAVHAARRGRIAAHRKAMIRLYCLSLLLAGAFTLLPGRIMHQVVFGV</sequence>
<dbReference type="EMBL" id="FMWG01000006">
    <property type="protein sequence ID" value="SCZ65382.1"/>
    <property type="molecule type" value="Genomic_DNA"/>
</dbReference>
<protein>
    <submittedName>
        <fullName evidence="2">Uncharacterized membrane protein</fullName>
    </submittedName>
</protein>